<keyword evidence="3 5" id="KW-1133">Transmembrane helix</keyword>
<evidence type="ECO:0000256" key="3">
    <source>
        <dbReference type="ARBA" id="ARBA00022989"/>
    </source>
</evidence>
<name>A0A239N938_9ACTN</name>
<dbReference type="PANTHER" id="PTHR23542">
    <property type="match status" value="1"/>
</dbReference>
<feature type="transmembrane region" description="Helical" evidence="5">
    <location>
        <begin position="279"/>
        <end position="300"/>
    </location>
</feature>
<evidence type="ECO:0000256" key="1">
    <source>
        <dbReference type="ARBA" id="ARBA00004651"/>
    </source>
</evidence>
<dbReference type="EMBL" id="FZPH01000008">
    <property type="protein sequence ID" value="SNT51405.1"/>
    <property type="molecule type" value="Genomic_DNA"/>
</dbReference>
<keyword evidence="2 5" id="KW-0812">Transmembrane</keyword>
<dbReference type="Pfam" id="PF07690">
    <property type="entry name" value="MFS_1"/>
    <property type="match status" value="1"/>
</dbReference>
<dbReference type="Gene3D" id="1.20.1250.20">
    <property type="entry name" value="MFS general substrate transporter like domains"/>
    <property type="match status" value="2"/>
</dbReference>
<dbReference type="RefSeq" id="WP_179266285.1">
    <property type="nucleotide sequence ID" value="NZ_FZPH01000008.1"/>
</dbReference>
<feature type="transmembrane region" description="Helical" evidence="5">
    <location>
        <begin position="306"/>
        <end position="324"/>
    </location>
</feature>
<feature type="transmembrane region" description="Helical" evidence="5">
    <location>
        <begin position="77"/>
        <end position="97"/>
    </location>
</feature>
<dbReference type="GO" id="GO:0005886">
    <property type="term" value="C:plasma membrane"/>
    <property type="evidence" value="ECO:0007669"/>
    <property type="project" value="UniProtKB-SubCell"/>
</dbReference>
<dbReference type="InterPro" id="IPR020846">
    <property type="entry name" value="MFS_dom"/>
</dbReference>
<dbReference type="AlphaFoldDB" id="A0A239N938"/>
<sequence length="409" mass="40731">MSYRAVLRTPHALRTFVAALVGRLSYGVVFVSLTVAVTGATGSYSLAGVTIALFGLGVVLVAPLRAGLIDRYGPRRVLPPLAGAYAVLLVALAAATWRPGAPAGLLLALTASAGVCSPPLGPIMRAMWSNLLPDPAARQRAFALDTVAEELLFVTGPVLAGVFIAVGHPALGVAVSALLVITGTLAMVSSPAAASWPRPSSGPVAGRLPGGRGLVEPVLVAGGLGLALGAVGLLVVAFAAGRGQTAAVAWVEAALAAGSALGGLAYGARNWALPHRQRLALLALAVAVVLAITGLAPGIVALAAGMALAGVFVAPALTTAYLLADQEAPPSARTRAGTWVNTAFNAGSSGGTAAVGLLIGRVPLAWCFAVAALPVLLSVGAILAPRSQRGQLVALGRSPAVVEEEHVLP</sequence>
<feature type="transmembrane region" description="Helical" evidence="5">
    <location>
        <begin position="363"/>
        <end position="384"/>
    </location>
</feature>
<feature type="transmembrane region" description="Helical" evidence="5">
    <location>
        <begin position="12"/>
        <end position="37"/>
    </location>
</feature>
<organism evidence="7 8">
    <name type="scientific">Asanoa hainanensis</name>
    <dbReference type="NCBI Taxonomy" id="560556"/>
    <lineage>
        <taxon>Bacteria</taxon>
        <taxon>Bacillati</taxon>
        <taxon>Actinomycetota</taxon>
        <taxon>Actinomycetes</taxon>
        <taxon>Micromonosporales</taxon>
        <taxon>Micromonosporaceae</taxon>
        <taxon>Asanoa</taxon>
    </lineage>
</organism>
<dbReference type="InterPro" id="IPR036259">
    <property type="entry name" value="MFS_trans_sf"/>
</dbReference>
<keyword evidence="8" id="KW-1185">Reference proteome</keyword>
<evidence type="ECO:0000313" key="8">
    <source>
        <dbReference type="Proteomes" id="UP000198362"/>
    </source>
</evidence>
<feature type="transmembrane region" description="Helical" evidence="5">
    <location>
        <begin position="247"/>
        <end position="267"/>
    </location>
</feature>
<protein>
    <submittedName>
        <fullName evidence="7">Predicted arabinose efflux permease, MFS family</fullName>
    </submittedName>
</protein>
<feature type="transmembrane region" description="Helical" evidence="5">
    <location>
        <begin position="336"/>
        <end position="357"/>
    </location>
</feature>
<reference evidence="7 8" key="1">
    <citation type="submission" date="2017-06" db="EMBL/GenBank/DDBJ databases">
        <authorList>
            <person name="Kim H.J."/>
            <person name="Triplett B.A."/>
        </authorList>
    </citation>
    <scope>NUCLEOTIDE SEQUENCE [LARGE SCALE GENOMIC DNA]</scope>
    <source>
        <strain evidence="7 8">CGMCC 4.5593</strain>
    </source>
</reference>
<gene>
    <name evidence="7" type="ORF">SAMN05421812_10816</name>
</gene>
<dbReference type="SUPFAM" id="SSF103473">
    <property type="entry name" value="MFS general substrate transporter"/>
    <property type="match status" value="1"/>
</dbReference>
<dbReference type="PROSITE" id="PS50850">
    <property type="entry name" value="MFS"/>
    <property type="match status" value="1"/>
</dbReference>
<feature type="transmembrane region" description="Helical" evidence="5">
    <location>
        <begin position="43"/>
        <end position="65"/>
    </location>
</feature>
<evidence type="ECO:0000313" key="7">
    <source>
        <dbReference type="EMBL" id="SNT51405.1"/>
    </source>
</evidence>
<dbReference type="InterPro" id="IPR011701">
    <property type="entry name" value="MFS"/>
</dbReference>
<dbReference type="Proteomes" id="UP000198362">
    <property type="component" value="Unassembled WGS sequence"/>
</dbReference>
<proteinExistence type="predicted"/>
<evidence type="ECO:0000256" key="4">
    <source>
        <dbReference type="ARBA" id="ARBA00023136"/>
    </source>
</evidence>
<evidence type="ECO:0000259" key="6">
    <source>
        <dbReference type="PROSITE" id="PS50850"/>
    </source>
</evidence>
<dbReference type="PANTHER" id="PTHR23542:SF1">
    <property type="entry name" value="MAJOR FACILITATOR SUPERFAMILY (MFS) PROFILE DOMAIN-CONTAINING PROTEIN"/>
    <property type="match status" value="1"/>
</dbReference>
<dbReference type="GO" id="GO:0022857">
    <property type="term" value="F:transmembrane transporter activity"/>
    <property type="evidence" value="ECO:0007669"/>
    <property type="project" value="InterPro"/>
</dbReference>
<keyword evidence="4 5" id="KW-0472">Membrane</keyword>
<feature type="domain" description="Major facilitator superfamily (MFS) profile" evidence="6">
    <location>
        <begin position="213"/>
        <end position="409"/>
    </location>
</feature>
<feature type="transmembrane region" description="Helical" evidence="5">
    <location>
        <begin position="217"/>
        <end position="241"/>
    </location>
</feature>
<evidence type="ECO:0000256" key="5">
    <source>
        <dbReference type="SAM" id="Phobius"/>
    </source>
</evidence>
<comment type="subcellular location">
    <subcellularLocation>
        <location evidence="1">Cell membrane</location>
        <topology evidence="1">Multi-pass membrane protein</topology>
    </subcellularLocation>
</comment>
<evidence type="ECO:0000256" key="2">
    <source>
        <dbReference type="ARBA" id="ARBA00022692"/>
    </source>
</evidence>
<accession>A0A239N938</accession>